<name>A0A6A4X4M4_AMPAM</name>
<dbReference type="EMBL" id="VIIS01000170">
    <property type="protein sequence ID" value="KAF0312439.1"/>
    <property type="molecule type" value="Genomic_DNA"/>
</dbReference>
<evidence type="ECO:0000313" key="2">
    <source>
        <dbReference type="EMBL" id="KAF0312439.1"/>
    </source>
</evidence>
<feature type="compositionally biased region" description="Pro residues" evidence="1">
    <location>
        <begin position="278"/>
        <end position="290"/>
    </location>
</feature>
<reference evidence="2 3" key="1">
    <citation type="submission" date="2019-07" db="EMBL/GenBank/DDBJ databases">
        <title>Draft genome assembly of a fouling barnacle, Amphibalanus amphitrite (Darwin, 1854): The first reference genome for Thecostraca.</title>
        <authorList>
            <person name="Kim W."/>
        </authorList>
    </citation>
    <scope>NUCLEOTIDE SEQUENCE [LARGE SCALE GENOMIC DNA]</scope>
    <source>
        <strain evidence="2">SNU_AA5</strain>
        <tissue evidence="2">Soma without cirri and trophi</tissue>
    </source>
</reference>
<evidence type="ECO:0000313" key="3">
    <source>
        <dbReference type="Proteomes" id="UP000440578"/>
    </source>
</evidence>
<dbReference type="AlphaFoldDB" id="A0A6A4X4M4"/>
<accession>A0A6A4X4M4</accession>
<dbReference type="OrthoDB" id="8196042at2759"/>
<feature type="region of interest" description="Disordered" evidence="1">
    <location>
        <begin position="245"/>
        <end position="295"/>
    </location>
</feature>
<feature type="compositionally biased region" description="Low complexity" evidence="1">
    <location>
        <begin position="173"/>
        <end position="188"/>
    </location>
</feature>
<evidence type="ECO:0000256" key="1">
    <source>
        <dbReference type="SAM" id="MobiDB-lite"/>
    </source>
</evidence>
<organism evidence="2 3">
    <name type="scientific">Amphibalanus amphitrite</name>
    <name type="common">Striped barnacle</name>
    <name type="synonym">Balanus amphitrite</name>
    <dbReference type="NCBI Taxonomy" id="1232801"/>
    <lineage>
        <taxon>Eukaryota</taxon>
        <taxon>Metazoa</taxon>
        <taxon>Ecdysozoa</taxon>
        <taxon>Arthropoda</taxon>
        <taxon>Crustacea</taxon>
        <taxon>Multicrustacea</taxon>
        <taxon>Cirripedia</taxon>
        <taxon>Thoracica</taxon>
        <taxon>Thoracicalcarea</taxon>
        <taxon>Balanomorpha</taxon>
        <taxon>Balanoidea</taxon>
        <taxon>Balanidae</taxon>
        <taxon>Amphibalaninae</taxon>
        <taxon>Amphibalanus</taxon>
    </lineage>
</organism>
<dbReference type="Proteomes" id="UP000440578">
    <property type="component" value="Unassembled WGS sequence"/>
</dbReference>
<protein>
    <submittedName>
        <fullName evidence="2">Uncharacterized protein</fullName>
    </submittedName>
</protein>
<feature type="region of interest" description="Disordered" evidence="1">
    <location>
        <begin position="126"/>
        <end position="192"/>
    </location>
</feature>
<comment type="caution">
    <text evidence="2">The sequence shown here is derived from an EMBL/GenBank/DDBJ whole genome shotgun (WGS) entry which is preliminary data.</text>
</comment>
<proteinExistence type="predicted"/>
<gene>
    <name evidence="2" type="ORF">FJT64_001787</name>
</gene>
<sequence>MKFKPLNILDEHLDADEPLDLSVRRAAEPDRDFQEAFDETERNLVAPIFETKVLPIKKRNVVVSSESFANPWSDFRAPGDEQRGASTSAGSDAGYAPPAPPRPPVDLLRPAEPSRLLEMLTSEGHCSPAAMARPGPPPPPHPHPHHPLQHPHPHAHPRVPGQPGTGSLPPSPADSGVSDVDSSSGNASTDELKPRLHSECRLLKQHVLVCSRFLYFPLSVLGRVNLLSLKLAQLERQKVNTVAVQPRGGTSVRRVHFTPPPPIRSVTNYGVPRRPGHRPAPLPRPWPSPLREPSGAADRCFRLSIWL</sequence>
<feature type="region of interest" description="Disordered" evidence="1">
    <location>
        <begin position="70"/>
        <end position="109"/>
    </location>
</feature>
<feature type="compositionally biased region" description="Basic residues" evidence="1">
    <location>
        <begin position="142"/>
        <end position="157"/>
    </location>
</feature>
<keyword evidence="3" id="KW-1185">Reference proteome</keyword>